<dbReference type="InterPro" id="IPR054000">
    <property type="entry name" value="MLKL_N"/>
</dbReference>
<dbReference type="Pfam" id="PF22215">
    <property type="entry name" value="MLKL_N"/>
    <property type="match status" value="1"/>
</dbReference>
<dbReference type="Pfam" id="PF07714">
    <property type="entry name" value="PK_Tyr_Ser-Thr"/>
    <property type="match status" value="1"/>
</dbReference>
<evidence type="ECO:0000256" key="2">
    <source>
        <dbReference type="ARBA" id="ARBA00022741"/>
    </source>
</evidence>
<dbReference type="Gene3D" id="1.10.510.10">
    <property type="entry name" value="Transferase(Phosphotransferase) domain 1"/>
    <property type="match status" value="1"/>
</dbReference>
<dbReference type="CDD" id="cd21037">
    <property type="entry name" value="MLKL_NTD"/>
    <property type="match status" value="1"/>
</dbReference>
<keyword evidence="4" id="KW-0067">ATP-binding</keyword>
<keyword evidence="8" id="KW-1185">Reference proteome</keyword>
<dbReference type="PANTHER" id="PTHR44329">
    <property type="entry name" value="SERINE/THREONINE-PROTEIN KINASE TNNI3K-RELATED"/>
    <property type="match status" value="1"/>
</dbReference>
<dbReference type="SUPFAM" id="SSF56112">
    <property type="entry name" value="Protein kinase-like (PK-like)"/>
    <property type="match status" value="1"/>
</dbReference>
<dbReference type="InterPro" id="IPR011990">
    <property type="entry name" value="TPR-like_helical_dom_sf"/>
</dbReference>
<dbReference type="GO" id="GO:0004674">
    <property type="term" value="F:protein serine/threonine kinase activity"/>
    <property type="evidence" value="ECO:0007669"/>
    <property type="project" value="TreeGrafter"/>
</dbReference>
<evidence type="ECO:0000313" key="7">
    <source>
        <dbReference type="EMBL" id="CAG8679900.1"/>
    </source>
</evidence>
<feature type="compositionally biased region" description="Low complexity" evidence="5">
    <location>
        <begin position="531"/>
        <end position="542"/>
    </location>
</feature>
<evidence type="ECO:0000256" key="1">
    <source>
        <dbReference type="ARBA" id="ARBA00022679"/>
    </source>
</evidence>
<dbReference type="OrthoDB" id="4062651at2759"/>
<dbReference type="GO" id="GO:0007166">
    <property type="term" value="P:cell surface receptor signaling pathway"/>
    <property type="evidence" value="ECO:0007669"/>
    <property type="project" value="InterPro"/>
</dbReference>
<dbReference type="InterPro" id="IPR059179">
    <property type="entry name" value="MLKL-like_MCAfunc"/>
</dbReference>
<protein>
    <submittedName>
        <fullName evidence="7">13863_t:CDS:1</fullName>
    </submittedName>
</protein>
<dbReference type="InterPro" id="IPR000719">
    <property type="entry name" value="Prot_kinase_dom"/>
</dbReference>
<evidence type="ECO:0000256" key="5">
    <source>
        <dbReference type="SAM" id="MobiDB-lite"/>
    </source>
</evidence>
<accession>A0A9N9HJU8</accession>
<dbReference type="PROSITE" id="PS00109">
    <property type="entry name" value="PROTEIN_KINASE_TYR"/>
    <property type="match status" value="1"/>
</dbReference>
<dbReference type="InterPro" id="IPR051681">
    <property type="entry name" value="Ser/Thr_Kinases-Pseudokinases"/>
</dbReference>
<dbReference type="SUPFAM" id="SSF81901">
    <property type="entry name" value="HCP-like"/>
    <property type="match status" value="1"/>
</dbReference>
<feature type="domain" description="Protein kinase" evidence="6">
    <location>
        <begin position="246"/>
        <end position="517"/>
    </location>
</feature>
<dbReference type="InterPro" id="IPR008266">
    <property type="entry name" value="Tyr_kinase_AS"/>
</dbReference>
<dbReference type="Gene3D" id="1.25.40.10">
    <property type="entry name" value="Tetratricopeptide repeat domain"/>
    <property type="match status" value="1"/>
</dbReference>
<keyword evidence="2" id="KW-0547">Nucleotide-binding</keyword>
<dbReference type="EMBL" id="CAJVPS010013952">
    <property type="protein sequence ID" value="CAG8679900.1"/>
    <property type="molecule type" value="Genomic_DNA"/>
</dbReference>
<dbReference type="Proteomes" id="UP000789508">
    <property type="component" value="Unassembled WGS sequence"/>
</dbReference>
<keyword evidence="1" id="KW-0808">Transferase</keyword>
<dbReference type="AlphaFoldDB" id="A0A9N9HJU8"/>
<evidence type="ECO:0000256" key="3">
    <source>
        <dbReference type="ARBA" id="ARBA00022777"/>
    </source>
</evidence>
<keyword evidence="3" id="KW-0418">Kinase</keyword>
<comment type="caution">
    <text evidence="7">The sequence shown here is derived from an EMBL/GenBank/DDBJ whole genome shotgun (WGS) entry which is preliminary data.</text>
</comment>
<dbReference type="InterPro" id="IPR011009">
    <property type="entry name" value="Kinase-like_dom_sf"/>
</dbReference>
<dbReference type="SMART" id="SM00671">
    <property type="entry name" value="SEL1"/>
    <property type="match status" value="3"/>
</dbReference>
<dbReference type="PANTHER" id="PTHR44329:SF288">
    <property type="entry name" value="MITOGEN-ACTIVATED PROTEIN KINASE KINASE KINASE 20"/>
    <property type="match status" value="1"/>
</dbReference>
<dbReference type="Gene3D" id="1.20.930.20">
    <property type="entry name" value="Adaptor protein Cbl, N-terminal domain"/>
    <property type="match status" value="1"/>
</dbReference>
<sequence length="726" mass="82629">MSTAEKIVLSVPGAVSGTIDVVDSVNNMSKGSDAVTIKQVMEGIGTAGEAVKPFIPLLGAVTIIIDEIIKVYEAAQYNKKICNALMDRVEAAQFAVKALQRRQKENEKKFRNQAYYESFNRFLQVLEKIKKFIKDVSQLKGYRKFTRANSVKDRFNDLITEFDQVVSDLNLAIAIASDDQRRIDQVALEEDLAEMKLYLANIEGGLTNQDKKINIALEEISLVKAKIEKSEQEMKPTQIPSSEIKFPLLPPQNRDTGSVEKRMWKGLDVAIKPIKLSKNTEMKEADKTHSPYSIETELALLGRLQEGRNIIKFYGLSRIDDQDVKVMEWAEYGNLRGLYMKNDIDWPRKIQIAIDICRGLTFLHAVDILHHDIRCENILLTDRLEAKIANFHLSRLKEGPTRDIKSNIIEIVHWLAPEKFSNKPYKPYTTQCDIFSYGMLLWELGHAKKPYENMNIKEIKEHVEKGDRETINFGLCPSGIQIEYAKLIKEAWAGNPYIRPTLQDIFLKLNKINEIWLGKSPGLSPRKDSVDSSSLDSISLPSQHNTPSIEVNPDDLPEFNFNEIEIPIKPLIPLEDGIKAYKEHDFKTAWECFEGHAKIKNSKAIYWQGYYLWDGLEGKKDFKEAARLFKQAADDGLSEAQLRYAFCIMNSEGVKYNQDEFLKYLRLAADNGNPAAQYNLGDVLLNGKLNVKKDEEEGESYIRLAAIKEHPKALSVLEARGVKLYG</sequence>
<dbReference type="Pfam" id="PF08238">
    <property type="entry name" value="Sel1"/>
    <property type="match status" value="3"/>
</dbReference>
<dbReference type="InterPro" id="IPR006597">
    <property type="entry name" value="Sel1-like"/>
</dbReference>
<dbReference type="InterPro" id="IPR001245">
    <property type="entry name" value="Ser-Thr/Tyr_kinase_cat_dom"/>
</dbReference>
<feature type="region of interest" description="Disordered" evidence="5">
    <location>
        <begin position="523"/>
        <end position="552"/>
    </location>
</feature>
<organism evidence="7 8">
    <name type="scientific">Ambispora leptoticha</name>
    <dbReference type="NCBI Taxonomy" id="144679"/>
    <lineage>
        <taxon>Eukaryota</taxon>
        <taxon>Fungi</taxon>
        <taxon>Fungi incertae sedis</taxon>
        <taxon>Mucoromycota</taxon>
        <taxon>Glomeromycotina</taxon>
        <taxon>Glomeromycetes</taxon>
        <taxon>Archaeosporales</taxon>
        <taxon>Ambisporaceae</taxon>
        <taxon>Ambispora</taxon>
    </lineage>
</organism>
<evidence type="ECO:0000256" key="4">
    <source>
        <dbReference type="ARBA" id="ARBA00022840"/>
    </source>
</evidence>
<evidence type="ECO:0000313" key="8">
    <source>
        <dbReference type="Proteomes" id="UP000789508"/>
    </source>
</evidence>
<proteinExistence type="predicted"/>
<reference evidence="7" key="1">
    <citation type="submission" date="2021-06" db="EMBL/GenBank/DDBJ databases">
        <authorList>
            <person name="Kallberg Y."/>
            <person name="Tangrot J."/>
            <person name="Rosling A."/>
        </authorList>
    </citation>
    <scope>NUCLEOTIDE SEQUENCE</scope>
    <source>
        <strain evidence="7">FL130A</strain>
    </source>
</reference>
<dbReference type="PROSITE" id="PS50011">
    <property type="entry name" value="PROTEIN_KINASE_DOM"/>
    <property type="match status" value="1"/>
</dbReference>
<name>A0A9N9HJU8_9GLOM</name>
<gene>
    <name evidence="7" type="ORF">ALEPTO_LOCUS10825</name>
</gene>
<evidence type="ECO:0000259" key="6">
    <source>
        <dbReference type="PROSITE" id="PS50011"/>
    </source>
</evidence>
<dbReference type="GO" id="GO:0005524">
    <property type="term" value="F:ATP binding"/>
    <property type="evidence" value="ECO:0007669"/>
    <property type="project" value="UniProtKB-KW"/>
</dbReference>
<dbReference type="InterPro" id="IPR036537">
    <property type="entry name" value="Adaptor_Cbl_N_dom_sf"/>
</dbReference>